<dbReference type="PANTHER" id="PTHR10885">
    <property type="entry name" value="ISOPENTENYL-DIPHOSPHATE DELTA-ISOMERASE"/>
    <property type="match status" value="1"/>
</dbReference>
<dbReference type="InterPro" id="IPR015797">
    <property type="entry name" value="NUDIX_hydrolase-like_dom_sf"/>
</dbReference>
<comment type="subcellular location">
    <subcellularLocation>
        <location evidence="10">Cytoplasm</location>
    </subcellularLocation>
</comment>
<dbReference type="Proteomes" id="UP001500002">
    <property type="component" value="Unassembled WGS sequence"/>
</dbReference>
<keyword evidence="7 10" id="KW-0464">Manganese</keyword>
<keyword evidence="4 10" id="KW-0963">Cytoplasm</keyword>
<name>A0ABN2LUB7_9MICO</name>
<evidence type="ECO:0000313" key="13">
    <source>
        <dbReference type="Proteomes" id="UP001500002"/>
    </source>
</evidence>
<accession>A0ABN2LUB7</accession>
<keyword evidence="6 10" id="KW-0460">Magnesium</keyword>
<feature type="binding site" evidence="10">
    <location>
        <position position="73"/>
    </location>
    <ligand>
        <name>Mn(2+)</name>
        <dbReference type="ChEBI" id="CHEBI:29035"/>
    </ligand>
</feature>
<feature type="binding site" evidence="10">
    <location>
        <position position="91"/>
    </location>
    <ligand>
        <name>Mg(2+)</name>
        <dbReference type="ChEBI" id="CHEBI:18420"/>
    </ligand>
</feature>
<reference evidence="12 13" key="1">
    <citation type="journal article" date="2019" name="Int. J. Syst. Evol. Microbiol.">
        <title>The Global Catalogue of Microorganisms (GCM) 10K type strain sequencing project: providing services to taxonomists for standard genome sequencing and annotation.</title>
        <authorList>
            <consortium name="The Broad Institute Genomics Platform"/>
            <consortium name="The Broad Institute Genome Sequencing Center for Infectious Disease"/>
            <person name="Wu L."/>
            <person name="Ma J."/>
        </authorList>
    </citation>
    <scope>NUCLEOTIDE SEQUENCE [LARGE SCALE GENOMIC DNA]</scope>
    <source>
        <strain evidence="12 13">JCM 14322</strain>
    </source>
</reference>
<evidence type="ECO:0000256" key="4">
    <source>
        <dbReference type="ARBA" id="ARBA00022490"/>
    </source>
</evidence>
<evidence type="ECO:0000256" key="3">
    <source>
        <dbReference type="ARBA" id="ARBA00012057"/>
    </source>
</evidence>
<dbReference type="InterPro" id="IPR056375">
    <property type="entry name" value="Idi_bact"/>
</dbReference>
<feature type="binding site" evidence="10">
    <location>
        <position position="120"/>
    </location>
    <ligand>
        <name>Mn(2+)</name>
        <dbReference type="ChEBI" id="CHEBI:29035"/>
    </ligand>
</feature>
<evidence type="ECO:0000259" key="11">
    <source>
        <dbReference type="PROSITE" id="PS51462"/>
    </source>
</evidence>
<dbReference type="NCBIfam" id="TIGR02150">
    <property type="entry name" value="IPP_isom_1"/>
    <property type="match status" value="1"/>
</dbReference>
<dbReference type="PROSITE" id="PS51462">
    <property type="entry name" value="NUDIX"/>
    <property type="match status" value="1"/>
</dbReference>
<evidence type="ECO:0000256" key="8">
    <source>
        <dbReference type="ARBA" id="ARBA00023229"/>
    </source>
</evidence>
<evidence type="ECO:0000313" key="12">
    <source>
        <dbReference type="EMBL" id="GAA1799484.1"/>
    </source>
</evidence>
<proteinExistence type="inferred from homology"/>
<keyword evidence="13" id="KW-1185">Reference proteome</keyword>
<keyword evidence="5 10" id="KW-0479">Metal-binding</keyword>
<feature type="active site" evidence="10">
    <location>
        <position position="120"/>
    </location>
</feature>
<dbReference type="Pfam" id="PF00293">
    <property type="entry name" value="NUDIX"/>
    <property type="match status" value="1"/>
</dbReference>
<comment type="caution">
    <text evidence="12">The sequence shown here is derived from an EMBL/GenBank/DDBJ whole genome shotgun (WGS) entry which is preliminary data.</text>
</comment>
<evidence type="ECO:0000256" key="2">
    <source>
        <dbReference type="ARBA" id="ARBA00007579"/>
    </source>
</evidence>
<comment type="cofactor">
    <cofactor evidence="10">
        <name>Mg(2+)</name>
        <dbReference type="ChEBI" id="CHEBI:18420"/>
    </cofactor>
    <text evidence="10">Binds 1 Mg(2+) ion per subunit. The magnesium ion binds only when substrate is bound.</text>
</comment>
<protein>
    <recommendedName>
        <fullName evidence="3 10">Isopentenyl-diphosphate Delta-isomerase</fullName>
        <shortName evidence="10">IPP isomerase</shortName>
        <ecNumber evidence="3 10">5.3.3.2</ecNumber>
    </recommendedName>
    <alternativeName>
        <fullName evidence="10">IPP:DMAPP isomerase</fullName>
    </alternativeName>
    <alternativeName>
        <fullName evidence="10">Isopentenyl pyrophosphate isomerase</fullName>
    </alternativeName>
</protein>
<evidence type="ECO:0000256" key="1">
    <source>
        <dbReference type="ARBA" id="ARBA00004826"/>
    </source>
</evidence>
<comment type="function">
    <text evidence="10">Catalyzes the 1,3-allylic rearrangement of the homoallylic substrate isopentenyl (IPP) to its highly electrophilic allylic isomer, dimethylallyl diphosphate (DMAPP).</text>
</comment>
<dbReference type="InterPro" id="IPR000086">
    <property type="entry name" value="NUDIX_hydrolase_dom"/>
</dbReference>
<evidence type="ECO:0000256" key="9">
    <source>
        <dbReference type="ARBA" id="ARBA00023235"/>
    </source>
</evidence>
<comment type="cofactor">
    <cofactor evidence="10">
        <name>Mn(2+)</name>
        <dbReference type="ChEBI" id="CHEBI:29035"/>
    </cofactor>
    <text evidence="10">Binds 1 Mn(2+) ion per subunit.</text>
</comment>
<evidence type="ECO:0000256" key="5">
    <source>
        <dbReference type="ARBA" id="ARBA00022723"/>
    </source>
</evidence>
<keyword evidence="8 10" id="KW-0414">Isoprene biosynthesis</keyword>
<dbReference type="NCBIfam" id="NF002995">
    <property type="entry name" value="PRK03759.1"/>
    <property type="match status" value="1"/>
</dbReference>
<dbReference type="Gene3D" id="3.90.79.10">
    <property type="entry name" value="Nucleoside Triphosphate Pyrophosphohydrolase"/>
    <property type="match status" value="1"/>
</dbReference>
<sequence>MSTTLADEQVVLLDADGAPIGAMDKSRVHTANTPLHLAFSCYVFDSEGRMLLTRRSLAKRTWPGVWTNTCCGHPAPGERLEDAIRRRMRFELGAEVDALRLVLPEFRYRAVAPDGIVENEVCPVYFARLRSDPRPDSDEVMDWRWTSVAGFLAAAEAVPFLLSPWSVLQADELRAAGELEYPS</sequence>
<feature type="domain" description="Nudix hydrolase" evidence="11">
    <location>
        <begin position="34"/>
        <end position="168"/>
    </location>
</feature>
<dbReference type="EC" id="5.3.3.2" evidence="3 10"/>
<dbReference type="HAMAP" id="MF_00202">
    <property type="entry name" value="Idi"/>
    <property type="match status" value="1"/>
</dbReference>
<dbReference type="RefSeq" id="WP_344292897.1">
    <property type="nucleotide sequence ID" value="NZ_BAAANJ010000001.1"/>
</dbReference>
<comment type="pathway">
    <text evidence="1 10">Isoprenoid biosynthesis; dimethylallyl diphosphate biosynthesis; dimethylallyl diphosphate from isopentenyl diphosphate: step 1/1.</text>
</comment>
<keyword evidence="9 10" id="KW-0413">Isomerase</keyword>
<dbReference type="EMBL" id="BAAANJ010000001">
    <property type="protein sequence ID" value="GAA1799484.1"/>
    <property type="molecule type" value="Genomic_DNA"/>
</dbReference>
<dbReference type="PIRSF" id="PIRSF018427">
    <property type="entry name" value="Isopntndiph_ism"/>
    <property type="match status" value="1"/>
</dbReference>
<dbReference type="PANTHER" id="PTHR10885:SF0">
    <property type="entry name" value="ISOPENTENYL-DIPHOSPHATE DELTA-ISOMERASE"/>
    <property type="match status" value="1"/>
</dbReference>
<dbReference type="CDD" id="cd02885">
    <property type="entry name" value="NUDIX_IPP_Isomerase"/>
    <property type="match status" value="1"/>
</dbReference>
<evidence type="ECO:0000256" key="7">
    <source>
        <dbReference type="ARBA" id="ARBA00023211"/>
    </source>
</evidence>
<comment type="similarity">
    <text evidence="2 10">Belongs to the IPP isomerase type 1 family.</text>
</comment>
<feature type="binding site" evidence="10">
    <location>
        <position position="36"/>
    </location>
    <ligand>
        <name>Mn(2+)</name>
        <dbReference type="ChEBI" id="CHEBI:29035"/>
    </ligand>
</feature>
<dbReference type="InterPro" id="IPR011876">
    <property type="entry name" value="IsopentenylPP_isomerase_typ1"/>
</dbReference>
<evidence type="ECO:0000256" key="10">
    <source>
        <dbReference type="HAMAP-Rule" id="MF_00202"/>
    </source>
</evidence>
<dbReference type="SUPFAM" id="SSF55811">
    <property type="entry name" value="Nudix"/>
    <property type="match status" value="1"/>
</dbReference>
<feature type="active site" evidence="10">
    <location>
        <position position="71"/>
    </location>
</feature>
<comment type="catalytic activity">
    <reaction evidence="10">
        <text>isopentenyl diphosphate = dimethylallyl diphosphate</text>
        <dbReference type="Rhea" id="RHEA:23284"/>
        <dbReference type="ChEBI" id="CHEBI:57623"/>
        <dbReference type="ChEBI" id="CHEBI:128769"/>
        <dbReference type="EC" id="5.3.3.2"/>
    </reaction>
</comment>
<feature type="binding site" evidence="10">
    <location>
        <position position="29"/>
    </location>
    <ligand>
        <name>Mn(2+)</name>
        <dbReference type="ChEBI" id="CHEBI:29035"/>
    </ligand>
</feature>
<feature type="binding site" evidence="10">
    <location>
        <position position="118"/>
    </location>
    <ligand>
        <name>Mn(2+)</name>
        <dbReference type="ChEBI" id="CHEBI:29035"/>
    </ligand>
</feature>
<gene>
    <name evidence="10 12" type="primary">idi</name>
    <name evidence="12" type="ORF">GCM10009749_04120</name>
</gene>
<organism evidence="12 13">
    <name type="scientific">Agromyces neolithicus</name>
    <dbReference type="NCBI Taxonomy" id="269420"/>
    <lineage>
        <taxon>Bacteria</taxon>
        <taxon>Bacillati</taxon>
        <taxon>Actinomycetota</taxon>
        <taxon>Actinomycetes</taxon>
        <taxon>Micrococcales</taxon>
        <taxon>Microbacteriaceae</taxon>
        <taxon>Agromyces</taxon>
    </lineage>
</organism>
<evidence type="ECO:0000256" key="6">
    <source>
        <dbReference type="ARBA" id="ARBA00022842"/>
    </source>
</evidence>